<gene>
    <name evidence="3" type="ORF">SAMN04489859_101424</name>
</gene>
<keyword evidence="4" id="KW-1185">Reference proteome</keyword>
<dbReference type="InterPro" id="IPR011008">
    <property type="entry name" value="Dimeric_a/b-barrel"/>
</dbReference>
<dbReference type="SUPFAM" id="SSF54909">
    <property type="entry name" value="Dimeric alpha+beta barrel"/>
    <property type="match status" value="1"/>
</dbReference>
<dbReference type="PANTHER" id="PTHR33606">
    <property type="entry name" value="PROTEIN YCII"/>
    <property type="match status" value="1"/>
</dbReference>
<reference evidence="3 4" key="1">
    <citation type="submission" date="2016-10" db="EMBL/GenBank/DDBJ databases">
        <authorList>
            <person name="de Groot N.N."/>
        </authorList>
    </citation>
    <scope>NUCLEOTIDE SEQUENCE [LARGE SCALE GENOMIC DNA]</scope>
    <source>
        <strain evidence="3 4">DSM 8512</strain>
    </source>
</reference>
<dbReference type="Gene3D" id="3.30.70.1060">
    <property type="entry name" value="Dimeric alpha+beta barrel"/>
    <property type="match status" value="1"/>
</dbReference>
<dbReference type="STRING" id="34002.SAMN04489859_101424"/>
<dbReference type="AlphaFoldDB" id="A0A1H8IUS7"/>
<evidence type="ECO:0000256" key="1">
    <source>
        <dbReference type="ARBA" id="ARBA00007689"/>
    </source>
</evidence>
<proteinExistence type="inferred from homology"/>
<name>A0A1H8IUS7_9RHOB</name>
<evidence type="ECO:0000313" key="3">
    <source>
        <dbReference type="EMBL" id="SEN71717.1"/>
    </source>
</evidence>
<feature type="domain" description="YCII-related" evidence="2">
    <location>
        <begin position="4"/>
        <end position="86"/>
    </location>
</feature>
<evidence type="ECO:0000259" key="2">
    <source>
        <dbReference type="Pfam" id="PF03795"/>
    </source>
</evidence>
<dbReference type="InterPro" id="IPR051807">
    <property type="entry name" value="Sec-metab_biosynth-assoc"/>
</dbReference>
<sequence length="90" mass="9769">MPYFALICRDKSGALDTRMANREAHLAYVAETGAVLFGGPMITDGEMRGSLLVIEADSMDAARDWAAQDPYGLAGLFDSVEITEWKKVIG</sequence>
<evidence type="ECO:0000313" key="4">
    <source>
        <dbReference type="Proteomes" id="UP000199054"/>
    </source>
</evidence>
<dbReference type="Pfam" id="PF03795">
    <property type="entry name" value="YCII"/>
    <property type="match status" value="1"/>
</dbReference>
<dbReference type="InterPro" id="IPR005545">
    <property type="entry name" value="YCII"/>
</dbReference>
<dbReference type="Proteomes" id="UP000199054">
    <property type="component" value="Unassembled WGS sequence"/>
</dbReference>
<organism evidence="3 4">
    <name type="scientific">Paracoccus alcaliphilus</name>
    <dbReference type="NCBI Taxonomy" id="34002"/>
    <lineage>
        <taxon>Bacteria</taxon>
        <taxon>Pseudomonadati</taxon>
        <taxon>Pseudomonadota</taxon>
        <taxon>Alphaproteobacteria</taxon>
        <taxon>Rhodobacterales</taxon>
        <taxon>Paracoccaceae</taxon>
        <taxon>Paracoccus</taxon>
    </lineage>
</organism>
<dbReference type="EMBL" id="FODE01000014">
    <property type="protein sequence ID" value="SEN71717.1"/>
    <property type="molecule type" value="Genomic_DNA"/>
</dbReference>
<protein>
    <recommendedName>
        <fullName evidence="2">YCII-related domain-containing protein</fullName>
    </recommendedName>
</protein>
<comment type="similarity">
    <text evidence="1">Belongs to the YciI family.</text>
</comment>
<dbReference type="PANTHER" id="PTHR33606:SF3">
    <property type="entry name" value="PROTEIN YCII"/>
    <property type="match status" value="1"/>
</dbReference>
<accession>A0A1H8IUS7</accession>